<proteinExistence type="predicted"/>
<protein>
    <submittedName>
        <fullName evidence="1">Uncharacterized protein</fullName>
    </submittedName>
</protein>
<evidence type="ECO:0000313" key="2">
    <source>
        <dbReference type="Proteomes" id="UP000261174"/>
    </source>
</evidence>
<organism evidence="1 2">
    <name type="scientific">Chitinophaga silvisoli</name>
    <dbReference type="NCBI Taxonomy" id="2291814"/>
    <lineage>
        <taxon>Bacteria</taxon>
        <taxon>Pseudomonadati</taxon>
        <taxon>Bacteroidota</taxon>
        <taxon>Chitinophagia</taxon>
        <taxon>Chitinophagales</taxon>
        <taxon>Chitinophagaceae</taxon>
        <taxon>Chitinophaga</taxon>
    </lineage>
</organism>
<keyword evidence="2" id="KW-1185">Reference proteome</keyword>
<reference evidence="1 2" key="1">
    <citation type="submission" date="2018-08" db="EMBL/GenBank/DDBJ databases">
        <title>Chitinophaga sp. K20C18050901, a novel bacterium isolated from forest soil.</title>
        <authorList>
            <person name="Wang C."/>
        </authorList>
    </citation>
    <scope>NUCLEOTIDE SEQUENCE [LARGE SCALE GENOMIC DNA]</scope>
    <source>
        <strain evidence="1 2">K20C18050901</strain>
    </source>
</reference>
<name>A0A3E1NXY5_9BACT</name>
<dbReference type="AlphaFoldDB" id="A0A3E1NXY5"/>
<gene>
    <name evidence="1" type="ORF">DXN04_24295</name>
</gene>
<evidence type="ECO:0000313" key="1">
    <source>
        <dbReference type="EMBL" id="RFM32790.1"/>
    </source>
</evidence>
<dbReference type="Proteomes" id="UP000261174">
    <property type="component" value="Unassembled WGS sequence"/>
</dbReference>
<dbReference type="EMBL" id="QTJV01000009">
    <property type="protein sequence ID" value="RFM32790.1"/>
    <property type="molecule type" value="Genomic_DNA"/>
</dbReference>
<comment type="caution">
    <text evidence="1">The sequence shown here is derived from an EMBL/GenBank/DDBJ whole genome shotgun (WGS) entry which is preliminary data.</text>
</comment>
<sequence>MWDVSAMPGTGVIMNVLSVRLNTVKAKDAYKKASQKQYHFYQPFRSAIFTCMRDGRIIKPGCVDYGIKNLYCHPYIRTNGV</sequence>
<accession>A0A3E1NXY5</accession>